<dbReference type="PANTHER" id="PTHR33371">
    <property type="entry name" value="INTERMEMBRANE PHOSPHOLIPID TRANSPORT SYSTEM BINDING PROTEIN MLAD-RELATED"/>
    <property type="match status" value="1"/>
</dbReference>
<reference evidence="3 4" key="1">
    <citation type="submission" date="2021-03" db="EMBL/GenBank/DDBJ databases">
        <title>Genomic Encyclopedia of Type Strains, Phase III (KMG-III): the genomes of soil and plant-associated and newly described type strains.</title>
        <authorList>
            <person name="Whitman W."/>
        </authorList>
    </citation>
    <scope>NUCLEOTIDE SEQUENCE [LARGE SCALE GENOMIC DNA]</scope>
    <source>
        <strain evidence="3 4">IMMIB AFH-6</strain>
    </source>
</reference>
<proteinExistence type="predicted"/>
<dbReference type="InterPro" id="IPR003399">
    <property type="entry name" value="Mce/MlaD"/>
</dbReference>
<organism evidence="3 4">
    <name type="scientific">Azospirillum rugosum</name>
    <dbReference type="NCBI Taxonomy" id="416170"/>
    <lineage>
        <taxon>Bacteria</taxon>
        <taxon>Pseudomonadati</taxon>
        <taxon>Pseudomonadota</taxon>
        <taxon>Alphaproteobacteria</taxon>
        <taxon>Rhodospirillales</taxon>
        <taxon>Azospirillaceae</taxon>
        <taxon>Azospirillum</taxon>
    </lineage>
</organism>
<protein>
    <submittedName>
        <fullName evidence="3">Phospholipid/cholesterol/gamma-HCH transport system substrate-binding protein</fullName>
    </submittedName>
</protein>
<dbReference type="Pfam" id="PF02470">
    <property type="entry name" value="MlaD"/>
    <property type="match status" value="1"/>
</dbReference>
<dbReference type="InterPro" id="IPR052336">
    <property type="entry name" value="MlaD_Phospholipid_Transporter"/>
</dbReference>
<accession>A0ABS4SQM9</accession>
<dbReference type="RefSeq" id="WP_209769164.1">
    <property type="nucleotide sequence ID" value="NZ_JAGINP010000018.1"/>
</dbReference>
<dbReference type="InterPro" id="IPR030970">
    <property type="entry name" value="ABC_MlaD"/>
</dbReference>
<name>A0ABS4SQM9_9PROT</name>
<feature type="domain" description="Mce/MlaD" evidence="2">
    <location>
        <begin position="35"/>
        <end position="113"/>
    </location>
</feature>
<evidence type="ECO:0000256" key="1">
    <source>
        <dbReference type="SAM" id="MobiDB-lite"/>
    </source>
</evidence>
<dbReference type="EMBL" id="JAGINP010000018">
    <property type="protein sequence ID" value="MBP2294853.1"/>
    <property type="molecule type" value="Genomic_DNA"/>
</dbReference>
<dbReference type="Proteomes" id="UP000781958">
    <property type="component" value="Unassembled WGS sequence"/>
</dbReference>
<dbReference type="NCBIfam" id="TIGR04430">
    <property type="entry name" value="OM_asym_MlaD"/>
    <property type="match status" value="1"/>
</dbReference>
<evidence type="ECO:0000259" key="2">
    <source>
        <dbReference type="Pfam" id="PF02470"/>
    </source>
</evidence>
<feature type="region of interest" description="Disordered" evidence="1">
    <location>
        <begin position="148"/>
        <end position="169"/>
    </location>
</feature>
<comment type="caution">
    <text evidence="3">The sequence shown here is derived from an EMBL/GenBank/DDBJ whole genome shotgun (WGS) entry which is preliminary data.</text>
</comment>
<keyword evidence="4" id="KW-1185">Reference proteome</keyword>
<evidence type="ECO:0000313" key="3">
    <source>
        <dbReference type="EMBL" id="MBP2294853.1"/>
    </source>
</evidence>
<sequence length="169" mass="17793">MRRNVIETVLGGVVLAVAGFFLAFAYTSADLRKVNGYEITANFSSISGLQAGADVRISGVKVGSVTELTLDPKSYQAVVHMSIHPDIKLPKDTAALIASESLLGGKFLALEPGGEPDMIKPNGRVEYTQSTPGIEQLLGQVIFSLQNMSKPGGQAGEQPPPPAGENPKM</sequence>
<feature type="compositionally biased region" description="Pro residues" evidence="1">
    <location>
        <begin position="158"/>
        <end position="169"/>
    </location>
</feature>
<evidence type="ECO:0000313" key="4">
    <source>
        <dbReference type="Proteomes" id="UP000781958"/>
    </source>
</evidence>
<gene>
    <name evidence="3" type="ORF">J2851_004649</name>
</gene>
<dbReference type="PANTHER" id="PTHR33371:SF4">
    <property type="entry name" value="INTERMEMBRANE PHOSPHOLIPID TRANSPORT SYSTEM BINDING PROTEIN MLAD"/>
    <property type="match status" value="1"/>
</dbReference>